<evidence type="ECO:0000259" key="1">
    <source>
        <dbReference type="Pfam" id="PF10543"/>
    </source>
</evidence>
<reference evidence="3 4" key="1">
    <citation type="journal article" date="2015" name="Genome Announc.">
        <title>Expanding the biotechnology potential of lactobacilli through comparative genomics of 213 strains and associated genera.</title>
        <authorList>
            <person name="Sun Z."/>
            <person name="Harris H.M."/>
            <person name="McCann A."/>
            <person name="Guo C."/>
            <person name="Argimon S."/>
            <person name="Zhang W."/>
            <person name="Yang X."/>
            <person name="Jeffery I.B."/>
            <person name="Cooney J.C."/>
            <person name="Kagawa T.F."/>
            <person name="Liu W."/>
            <person name="Song Y."/>
            <person name="Salvetti E."/>
            <person name="Wrobel A."/>
            <person name="Rasinkangas P."/>
            <person name="Parkhill J."/>
            <person name="Rea M.C."/>
            <person name="O'Sullivan O."/>
            <person name="Ritari J."/>
            <person name="Douillard F.P."/>
            <person name="Paul Ross R."/>
            <person name="Yang R."/>
            <person name="Briner A.E."/>
            <person name="Felis G.E."/>
            <person name="de Vos W.M."/>
            <person name="Barrangou R."/>
            <person name="Klaenhammer T.R."/>
            <person name="Caufield P.W."/>
            <person name="Cui Y."/>
            <person name="Zhang H."/>
            <person name="O'Toole P.W."/>
        </authorList>
    </citation>
    <scope>NUCLEOTIDE SEQUENCE [LARGE SCALE GENOMIC DNA]</scope>
    <source>
        <strain evidence="3 4">DSM 20178</strain>
    </source>
</reference>
<evidence type="ECO:0000313" key="3">
    <source>
        <dbReference type="EMBL" id="KRK11536.1"/>
    </source>
</evidence>
<protein>
    <submittedName>
        <fullName evidence="3">Phage anti-repressor protein</fullName>
    </submittedName>
</protein>
<organism evidence="3 4">
    <name type="scientific">Lacticaseibacillus zeae DSM 20178 = KCTC 3804</name>
    <dbReference type="NCBI Taxonomy" id="1423816"/>
    <lineage>
        <taxon>Bacteria</taxon>
        <taxon>Bacillati</taxon>
        <taxon>Bacillota</taxon>
        <taxon>Bacilli</taxon>
        <taxon>Lactobacillales</taxon>
        <taxon>Lactobacillaceae</taxon>
        <taxon>Lacticaseibacillus</taxon>
    </lineage>
</organism>
<dbReference type="Proteomes" id="UP000051984">
    <property type="component" value="Unassembled WGS sequence"/>
</dbReference>
<dbReference type="Pfam" id="PF10552">
    <property type="entry name" value="ORF6C"/>
    <property type="match status" value="1"/>
</dbReference>
<dbReference type="RefSeq" id="WP_010493122.1">
    <property type="nucleotide sequence ID" value="NZ_AZCT01000017.1"/>
</dbReference>
<dbReference type="eggNOG" id="COG3646">
    <property type="taxonomic scope" value="Bacteria"/>
</dbReference>
<dbReference type="AlphaFoldDB" id="A0A0R1EQN9"/>
<feature type="domain" description="KilA-N DNA-binding" evidence="1">
    <location>
        <begin position="11"/>
        <end position="96"/>
    </location>
</feature>
<dbReference type="InterPro" id="IPR018878">
    <property type="entry name" value="ORF6C_dom"/>
</dbReference>
<dbReference type="Pfam" id="PF10543">
    <property type="entry name" value="ORF6N"/>
    <property type="match status" value="1"/>
</dbReference>
<name>A0A0R1EQN9_LACZE</name>
<comment type="caution">
    <text evidence="3">The sequence shown here is derived from an EMBL/GenBank/DDBJ whole genome shotgun (WGS) entry which is preliminary data.</text>
</comment>
<evidence type="ECO:0000313" key="4">
    <source>
        <dbReference type="Proteomes" id="UP000051984"/>
    </source>
</evidence>
<evidence type="ECO:0000259" key="2">
    <source>
        <dbReference type="Pfam" id="PF10552"/>
    </source>
</evidence>
<accession>A0A0R1EQN9</accession>
<proteinExistence type="predicted"/>
<sequence>MKEGNALNEPQPIEQNGQRVLTTEQLAELYGTTVGVVQMNFKRNSNKFIEGKHFFKLEGEQLRAFKNEPTNCGFVGKNASALYLWTRRGAARHSKMLGTDQAWDMFDSLEENYFNPKTRLPQTPEEKLALTMEVATRTVKRIEKLDGRVTDLEEKALLAPGEYNYISKQVNRAVANYLDVHHCKLNAKQRSLFYRDINHGLNDYIGIKTRTQLRKKDFDKADDFIQNWTPSTATLMKAREISLLEDQQQEAI</sequence>
<dbReference type="InterPro" id="IPR018873">
    <property type="entry name" value="KilA-N_DNA-bd_domain"/>
</dbReference>
<dbReference type="PATRIC" id="fig|1423816.3.peg.1148"/>
<gene>
    <name evidence="3" type="ORF">FD51_GL001108</name>
</gene>
<feature type="domain" description="ORF6C" evidence="2">
    <location>
        <begin position="128"/>
        <end position="236"/>
    </location>
</feature>
<dbReference type="EMBL" id="AZCT01000017">
    <property type="protein sequence ID" value="KRK11536.1"/>
    <property type="molecule type" value="Genomic_DNA"/>
</dbReference>